<dbReference type="Proteomes" id="UP000824261">
    <property type="component" value="Unassembled WGS sequence"/>
</dbReference>
<keyword evidence="6" id="KW-0808">Transferase</keyword>
<dbReference type="PRINTS" id="PR00344">
    <property type="entry name" value="BCTRLSENSOR"/>
</dbReference>
<dbReference type="SUPFAM" id="SSF47384">
    <property type="entry name" value="Homodimeric domain of signal transducing histidine kinase"/>
    <property type="match status" value="1"/>
</dbReference>
<evidence type="ECO:0000256" key="12">
    <source>
        <dbReference type="SAM" id="Phobius"/>
    </source>
</evidence>
<dbReference type="InterPro" id="IPR036890">
    <property type="entry name" value="HATPase_C_sf"/>
</dbReference>
<evidence type="ECO:0000256" key="5">
    <source>
        <dbReference type="ARBA" id="ARBA00022553"/>
    </source>
</evidence>
<dbReference type="PANTHER" id="PTHR45453:SF1">
    <property type="entry name" value="PHOSPHATE REGULON SENSOR PROTEIN PHOR"/>
    <property type="match status" value="1"/>
</dbReference>
<sequence length="467" mass="51001">MPSRVHGKTLAGTIFRAVLAFSLAVVLVILIGAAATFFVLFENQAESRLSTEAESAAAVLEAAEDPVAVARVQFPGAIRYTYIAPDGTVLADTEADADALDNHADRPEVLDAMETGDAVVSRYSETLQSDTIYAAVSLSDGSVVRLSEQRDSLFSFARWFALPGISMLIVVVALTYFVSVALTKRIMKPVDALNFREPLKNEIYAEMTPLLERIDAQQTQLKQQNVELARAENLRRDFSANVSHEMKTPLQVISGYAELMMNDMVQPADRQKFSALIYEEAQAMRSLINDVLTISRLDEVGINGERLERIDLLALSRIVSERLASFAESNGVTIEVKGSPSYIMSAGTLAEEMIYNLVENGIRYNHPGGSVVVDVSSGAHGVDMRVSDTGRGVPDEYKDKIFERFFRLEKSRSKATGGTGLGLAIVKHAVQFHGGMISVESEMGKGTTFVLKFPSAPTLVKHHSEAE</sequence>
<evidence type="ECO:0000256" key="6">
    <source>
        <dbReference type="ARBA" id="ARBA00022679"/>
    </source>
</evidence>
<dbReference type="SUPFAM" id="SSF55874">
    <property type="entry name" value="ATPase domain of HSP90 chaperone/DNA topoisomerase II/histidine kinase"/>
    <property type="match status" value="1"/>
</dbReference>
<dbReference type="EMBL" id="DVGB01000083">
    <property type="protein sequence ID" value="HIR01925.1"/>
    <property type="molecule type" value="Genomic_DNA"/>
</dbReference>
<dbReference type="FunFam" id="1.10.287.130:FF:000001">
    <property type="entry name" value="Two-component sensor histidine kinase"/>
    <property type="match status" value="1"/>
</dbReference>
<evidence type="ECO:0000256" key="7">
    <source>
        <dbReference type="ARBA" id="ARBA00022777"/>
    </source>
</evidence>
<keyword evidence="5" id="KW-0597">Phosphoprotein</keyword>
<dbReference type="Gene3D" id="3.30.565.10">
    <property type="entry name" value="Histidine kinase-like ATPase, C-terminal domain"/>
    <property type="match status" value="1"/>
</dbReference>
<comment type="subcellular location">
    <subcellularLocation>
        <location evidence="3">Cell membrane</location>
    </subcellularLocation>
</comment>
<dbReference type="InterPro" id="IPR003661">
    <property type="entry name" value="HisK_dim/P_dom"/>
</dbReference>
<dbReference type="CDD" id="cd00075">
    <property type="entry name" value="HATPase"/>
    <property type="match status" value="1"/>
</dbReference>
<dbReference type="CDD" id="cd00082">
    <property type="entry name" value="HisKA"/>
    <property type="match status" value="1"/>
</dbReference>
<dbReference type="GO" id="GO:0016036">
    <property type="term" value="P:cellular response to phosphate starvation"/>
    <property type="evidence" value="ECO:0007669"/>
    <property type="project" value="TreeGrafter"/>
</dbReference>
<dbReference type="InterPro" id="IPR050351">
    <property type="entry name" value="BphY/WalK/GraS-like"/>
</dbReference>
<keyword evidence="12" id="KW-0812">Transmembrane</keyword>
<evidence type="ECO:0000256" key="2">
    <source>
        <dbReference type="ARBA" id="ARBA00001968"/>
    </source>
</evidence>
<dbReference type="InterPro" id="IPR036097">
    <property type="entry name" value="HisK_dim/P_sf"/>
</dbReference>
<dbReference type="SMART" id="SM00387">
    <property type="entry name" value="HATPase_c"/>
    <property type="match status" value="1"/>
</dbReference>
<evidence type="ECO:0000259" key="13">
    <source>
        <dbReference type="PROSITE" id="PS50109"/>
    </source>
</evidence>
<dbReference type="AlphaFoldDB" id="A0A9D1D3L1"/>
<dbReference type="InterPro" id="IPR005467">
    <property type="entry name" value="His_kinase_dom"/>
</dbReference>
<dbReference type="Gene3D" id="1.10.287.130">
    <property type="match status" value="1"/>
</dbReference>
<dbReference type="EC" id="2.7.13.3" evidence="4"/>
<dbReference type="Pfam" id="PF02518">
    <property type="entry name" value="HATPase_c"/>
    <property type="match status" value="1"/>
</dbReference>
<reference evidence="14" key="2">
    <citation type="journal article" date="2021" name="PeerJ">
        <title>Extensive microbial diversity within the chicken gut microbiome revealed by metagenomics and culture.</title>
        <authorList>
            <person name="Gilroy R."/>
            <person name="Ravi A."/>
            <person name="Getino M."/>
            <person name="Pursley I."/>
            <person name="Horton D.L."/>
            <person name="Alikhan N.F."/>
            <person name="Baker D."/>
            <person name="Gharbi K."/>
            <person name="Hall N."/>
            <person name="Watson M."/>
            <person name="Adriaenssens E.M."/>
            <person name="Foster-Nyarko E."/>
            <person name="Jarju S."/>
            <person name="Secka A."/>
            <person name="Antonio M."/>
            <person name="Oren A."/>
            <person name="Chaudhuri R.R."/>
            <person name="La Ragione R."/>
            <person name="Hildebrand F."/>
            <person name="Pallen M.J."/>
        </authorList>
    </citation>
    <scope>NUCLEOTIDE SEQUENCE</scope>
    <source>
        <strain evidence="14">ChiGjej1B1-2707</strain>
    </source>
</reference>
<feature type="transmembrane region" description="Helical" evidence="12">
    <location>
        <begin position="20"/>
        <end position="41"/>
    </location>
</feature>
<keyword evidence="12" id="KW-1133">Transmembrane helix</keyword>
<dbReference type="FunFam" id="3.30.565.10:FF:000006">
    <property type="entry name" value="Sensor histidine kinase WalK"/>
    <property type="match status" value="1"/>
</dbReference>
<evidence type="ECO:0000313" key="15">
    <source>
        <dbReference type="Proteomes" id="UP000824261"/>
    </source>
</evidence>
<proteinExistence type="predicted"/>
<keyword evidence="7 14" id="KW-0418">Kinase</keyword>
<evidence type="ECO:0000256" key="11">
    <source>
        <dbReference type="SAM" id="Coils"/>
    </source>
</evidence>
<dbReference type="GO" id="GO:0004721">
    <property type="term" value="F:phosphoprotein phosphatase activity"/>
    <property type="evidence" value="ECO:0007669"/>
    <property type="project" value="TreeGrafter"/>
</dbReference>
<evidence type="ECO:0000256" key="1">
    <source>
        <dbReference type="ARBA" id="ARBA00000085"/>
    </source>
</evidence>
<protein>
    <recommendedName>
        <fullName evidence="10">Sensor-like histidine kinase SenX3</fullName>
        <ecNumber evidence="4">2.7.13.3</ecNumber>
    </recommendedName>
</protein>
<dbReference type="SMART" id="SM00388">
    <property type="entry name" value="HisKA"/>
    <property type="match status" value="1"/>
</dbReference>
<evidence type="ECO:0000256" key="3">
    <source>
        <dbReference type="ARBA" id="ARBA00004236"/>
    </source>
</evidence>
<keyword evidence="9 12" id="KW-0472">Membrane</keyword>
<evidence type="ECO:0000256" key="4">
    <source>
        <dbReference type="ARBA" id="ARBA00012438"/>
    </source>
</evidence>
<dbReference type="PANTHER" id="PTHR45453">
    <property type="entry name" value="PHOSPHATE REGULON SENSOR PROTEIN PHOR"/>
    <property type="match status" value="1"/>
</dbReference>
<keyword evidence="8" id="KW-0902">Two-component regulatory system</keyword>
<feature type="transmembrane region" description="Helical" evidence="12">
    <location>
        <begin position="159"/>
        <end position="178"/>
    </location>
</feature>
<dbReference type="GO" id="GO:0005886">
    <property type="term" value="C:plasma membrane"/>
    <property type="evidence" value="ECO:0007669"/>
    <property type="project" value="UniProtKB-SubCell"/>
</dbReference>
<comment type="catalytic activity">
    <reaction evidence="1">
        <text>ATP + protein L-histidine = ADP + protein N-phospho-L-histidine.</text>
        <dbReference type="EC" id="2.7.13.3"/>
    </reaction>
</comment>
<evidence type="ECO:0000313" key="14">
    <source>
        <dbReference type="EMBL" id="HIR01925.1"/>
    </source>
</evidence>
<comment type="caution">
    <text evidence="14">The sequence shown here is derived from an EMBL/GenBank/DDBJ whole genome shotgun (WGS) entry which is preliminary data.</text>
</comment>
<feature type="coiled-coil region" evidence="11">
    <location>
        <begin position="211"/>
        <end position="241"/>
    </location>
</feature>
<gene>
    <name evidence="14" type="ORF">IAA69_06665</name>
</gene>
<dbReference type="GO" id="GO:0000155">
    <property type="term" value="F:phosphorelay sensor kinase activity"/>
    <property type="evidence" value="ECO:0007669"/>
    <property type="project" value="InterPro"/>
</dbReference>
<dbReference type="PROSITE" id="PS50109">
    <property type="entry name" value="HIS_KIN"/>
    <property type="match status" value="1"/>
</dbReference>
<name>A0A9D1D3L1_9ACTN</name>
<accession>A0A9D1D3L1</accession>
<organism evidence="14 15">
    <name type="scientific">Candidatus Aveggerthella stercoripullorum</name>
    <dbReference type="NCBI Taxonomy" id="2840688"/>
    <lineage>
        <taxon>Bacteria</taxon>
        <taxon>Bacillati</taxon>
        <taxon>Actinomycetota</taxon>
        <taxon>Coriobacteriia</taxon>
        <taxon>Eggerthellales</taxon>
        <taxon>Eggerthellaceae</taxon>
        <taxon>Eggerthellaceae incertae sedis</taxon>
        <taxon>Candidatus Aveggerthella</taxon>
    </lineage>
</organism>
<feature type="domain" description="Histidine kinase" evidence="13">
    <location>
        <begin position="241"/>
        <end position="457"/>
    </location>
</feature>
<evidence type="ECO:0000256" key="10">
    <source>
        <dbReference type="ARBA" id="ARBA00039401"/>
    </source>
</evidence>
<keyword evidence="11" id="KW-0175">Coiled coil</keyword>
<reference evidence="14" key="1">
    <citation type="submission" date="2020-10" db="EMBL/GenBank/DDBJ databases">
        <authorList>
            <person name="Gilroy R."/>
        </authorList>
    </citation>
    <scope>NUCLEOTIDE SEQUENCE</scope>
    <source>
        <strain evidence="14">ChiGjej1B1-2707</strain>
    </source>
</reference>
<evidence type="ECO:0000256" key="9">
    <source>
        <dbReference type="ARBA" id="ARBA00023136"/>
    </source>
</evidence>
<evidence type="ECO:0000256" key="8">
    <source>
        <dbReference type="ARBA" id="ARBA00023012"/>
    </source>
</evidence>
<dbReference type="GO" id="GO:0005509">
    <property type="term" value="F:calcium ion binding"/>
    <property type="evidence" value="ECO:0007669"/>
    <property type="project" value="UniProtKB-ARBA"/>
</dbReference>
<dbReference type="InterPro" id="IPR003594">
    <property type="entry name" value="HATPase_dom"/>
</dbReference>
<dbReference type="Pfam" id="PF00512">
    <property type="entry name" value="HisKA"/>
    <property type="match status" value="1"/>
</dbReference>
<comment type="cofactor">
    <cofactor evidence="2">
        <name>a divalent metal cation</name>
        <dbReference type="ChEBI" id="CHEBI:60240"/>
    </cofactor>
</comment>
<dbReference type="InterPro" id="IPR004358">
    <property type="entry name" value="Sig_transdc_His_kin-like_C"/>
</dbReference>